<evidence type="ECO:0000256" key="1">
    <source>
        <dbReference type="ARBA" id="ARBA00022729"/>
    </source>
</evidence>
<organism evidence="2 3">
    <name type="scientific">Streptomyces rubellomurinus (strain ATCC 31215)</name>
    <dbReference type="NCBI Taxonomy" id="359131"/>
    <lineage>
        <taxon>Bacteria</taxon>
        <taxon>Bacillati</taxon>
        <taxon>Actinomycetota</taxon>
        <taxon>Actinomycetes</taxon>
        <taxon>Kitasatosporales</taxon>
        <taxon>Streptomycetaceae</taxon>
        <taxon>Streptomyces</taxon>
    </lineage>
</organism>
<sequence>QTTAADFNGDGIADLVARDSSGNLYLWTGNAGGTFSTKKLLTGGWDFTQTTAGDFTGSGHADLIARDDTTGTLYRWAGNGTGHFAAPVALTTGW</sequence>
<dbReference type="Proteomes" id="UP000033699">
    <property type="component" value="Unassembled WGS sequence"/>
</dbReference>
<feature type="non-terminal residue" evidence="2">
    <location>
        <position position="1"/>
    </location>
</feature>
<dbReference type="Gene3D" id="2.40.128.340">
    <property type="match status" value="1"/>
</dbReference>
<dbReference type="AlphaFoldDB" id="A0A0F2T644"/>
<dbReference type="SUPFAM" id="SSF69318">
    <property type="entry name" value="Integrin alpha N-terminal domain"/>
    <property type="match status" value="1"/>
</dbReference>
<accession>A0A0F2T644</accession>
<comment type="caution">
    <text evidence="2">The sequence shown here is derived from an EMBL/GenBank/DDBJ whole genome shotgun (WGS) entry which is preliminary data.</text>
</comment>
<dbReference type="PANTHER" id="PTHR46580">
    <property type="entry name" value="SENSOR KINASE-RELATED"/>
    <property type="match status" value="1"/>
</dbReference>
<evidence type="ECO:0000313" key="2">
    <source>
        <dbReference type="EMBL" id="KJS57810.1"/>
    </source>
</evidence>
<gene>
    <name evidence="2" type="ORF">VM95_37370</name>
</gene>
<dbReference type="PATRIC" id="fig|359131.3.peg.3053"/>
<keyword evidence="3" id="KW-1185">Reference proteome</keyword>
<proteinExistence type="predicted"/>
<keyword evidence="1" id="KW-0732">Signal</keyword>
<reference evidence="2 3" key="1">
    <citation type="submission" date="2015-02" db="EMBL/GenBank/DDBJ databases">
        <authorList>
            <person name="Ju K.-S."/>
            <person name="Doroghazi J.R."/>
            <person name="Metcalf W."/>
        </authorList>
    </citation>
    <scope>NUCLEOTIDE SEQUENCE [LARGE SCALE GENOMIC DNA]</scope>
    <source>
        <strain evidence="2 3">ATCC 31215</strain>
    </source>
</reference>
<evidence type="ECO:0000313" key="3">
    <source>
        <dbReference type="Proteomes" id="UP000033699"/>
    </source>
</evidence>
<dbReference type="RefSeq" id="WP_045705806.1">
    <property type="nucleotide sequence ID" value="NZ_JZKH01000221.1"/>
</dbReference>
<dbReference type="InterPro" id="IPR028994">
    <property type="entry name" value="Integrin_alpha_N"/>
</dbReference>
<evidence type="ECO:0008006" key="4">
    <source>
        <dbReference type="Google" id="ProtNLM"/>
    </source>
</evidence>
<name>A0A0F2T644_STRR3</name>
<protein>
    <recommendedName>
        <fullName evidence="4">ATP/GTP-binding protein</fullName>
    </recommendedName>
</protein>
<dbReference type="EMBL" id="JZKH01000221">
    <property type="protein sequence ID" value="KJS57810.1"/>
    <property type="molecule type" value="Genomic_DNA"/>
</dbReference>
<dbReference type="InterPro" id="IPR013517">
    <property type="entry name" value="FG-GAP"/>
</dbReference>
<dbReference type="Pfam" id="PF13517">
    <property type="entry name" value="FG-GAP_3"/>
    <property type="match status" value="1"/>
</dbReference>